<evidence type="ECO:0000313" key="1">
    <source>
        <dbReference type="EMBL" id="KZT04326.1"/>
    </source>
</evidence>
<protein>
    <submittedName>
        <fullName evidence="1">Uncharacterized protein</fullName>
    </submittedName>
</protein>
<evidence type="ECO:0000313" key="2">
    <source>
        <dbReference type="Proteomes" id="UP000076871"/>
    </source>
</evidence>
<gene>
    <name evidence="1" type="ORF">LAESUDRAFT_728149</name>
</gene>
<dbReference type="InParanoid" id="A0A165D8F1"/>
<dbReference type="RefSeq" id="XP_040762066.1">
    <property type="nucleotide sequence ID" value="XM_040909375.1"/>
</dbReference>
<dbReference type="Proteomes" id="UP000076871">
    <property type="component" value="Unassembled WGS sequence"/>
</dbReference>
<reference evidence="1 2" key="1">
    <citation type="journal article" date="2016" name="Mol. Biol. Evol.">
        <title>Comparative Genomics of Early-Diverging Mushroom-Forming Fungi Provides Insights into the Origins of Lignocellulose Decay Capabilities.</title>
        <authorList>
            <person name="Nagy L.G."/>
            <person name="Riley R."/>
            <person name="Tritt A."/>
            <person name="Adam C."/>
            <person name="Daum C."/>
            <person name="Floudas D."/>
            <person name="Sun H."/>
            <person name="Yadav J.S."/>
            <person name="Pangilinan J."/>
            <person name="Larsson K.H."/>
            <person name="Matsuura K."/>
            <person name="Barry K."/>
            <person name="Labutti K."/>
            <person name="Kuo R."/>
            <person name="Ohm R.A."/>
            <person name="Bhattacharya S.S."/>
            <person name="Shirouzu T."/>
            <person name="Yoshinaga Y."/>
            <person name="Martin F.M."/>
            <person name="Grigoriev I.V."/>
            <person name="Hibbett D.S."/>
        </authorList>
    </citation>
    <scope>NUCLEOTIDE SEQUENCE [LARGE SCALE GENOMIC DNA]</scope>
    <source>
        <strain evidence="1 2">93-53</strain>
    </source>
</reference>
<name>A0A165D8F1_9APHY</name>
<dbReference type="EMBL" id="KV427637">
    <property type="protein sequence ID" value="KZT04326.1"/>
    <property type="molecule type" value="Genomic_DNA"/>
</dbReference>
<keyword evidence="2" id="KW-1185">Reference proteome</keyword>
<sequence length="60" mass="6272">MGGAIFDVEDPDFTKGMGALGKAGNTKPLCDSSQELFDVSDPWLAMLSVEGPGQTYGFDG</sequence>
<dbReference type="AlphaFoldDB" id="A0A165D8F1"/>
<accession>A0A165D8F1</accession>
<proteinExistence type="predicted"/>
<organism evidence="1 2">
    <name type="scientific">Laetiporus sulphureus 93-53</name>
    <dbReference type="NCBI Taxonomy" id="1314785"/>
    <lineage>
        <taxon>Eukaryota</taxon>
        <taxon>Fungi</taxon>
        <taxon>Dikarya</taxon>
        <taxon>Basidiomycota</taxon>
        <taxon>Agaricomycotina</taxon>
        <taxon>Agaricomycetes</taxon>
        <taxon>Polyporales</taxon>
        <taxon>Laetiporus</taxon>
    </lineage>
</organism>
<dbReference type="GeneID" id="63826404"/>